<dbReference type="EMBL" id="JARK01001733">
    <property type="protein sequence ID" value="EYB80888.1"/>
    <property type="molecule type" value="Genomic_DNA"/>
</dbReference>
<organism evidence="2 3">
    <name type="scientific">Ancylostoma ceylanicum</name>
    <dbReference type="NCBI Taxonomy" id="53326"/>
    <lineage>
        <taxon>Eukaryota</taxon>
        <taxon>Metazoa</taxon>
        <taxon>Ecdysozoa</taxon>
        <taxon>Nematoda</taxon>
        <taxon>Chromadorea</taxon>
        <taxon>Rhabditida</taxon>
        <taxon>Rhabditina</taxon>
        <taxon>Rhabditomorpha</taxon>
        <taxon>Strongyloidea</taxon>
        <taxon>Ancylostomatidae</taxon>
        <taxon>Ancylostomatinae</taxon>
        <taxon>Ancylostoma</taxon>
    </lineage>
</organism>
<comment type="caution">
    <text evidence="2">The sequence shown here is derived from an EMBL/GenBank/DDBJ whole genome shotgun (WGS) entry which is preliminary data.</text>
</comment>
<feature type="transmembrane region" description="Helical" evidence="1">
    <location>
        <begin position="84"/>
        <end position="102"/>
    </location>
</feature>
<evidence type="ECO:0000256" key="1">
    <source>
        <dbReference type="SAM" id="Phobius"/>
    </source>
</evidence>
<dbReference type="Proteomes" id="UP000024635">
    <property type="component" value="Unassembled WGS sequence"/>
</dbReference>
<dbReference type="AlphaFoldDB" id="A0A016RRD3"/>
<name>A0A016RRD3_9BILA</name>
<reference evidence="3" key="1">
    <citation type="journal article" date="2015" name="Nat. Genet.">
        <title>The genome and transcriptome of the zoonotic hookworm Ancylostoma ceylanicum identify infection-specific gene families.</title>
        <authorList>
            <person name="Schwarz E.M."/>
            <person name="Hu Y."/>
            <person name="Antoshechkin I."/>
            <person name="Miller M.M."/>
            <person name="Sternberg P.W."/>
            <person name="Aroian R.V."/>
        </authorList>
    </citation>
    <scope>NUCLEOTIDE SEQUENCE</scope>
    <source>
        <strain evidence="3">HY135</strain>
    </source>
</reference>
<keyword evidence="1" id="KW-1133">Transmembrane helix</keyword>
<keyword evidence="3" id="KW-1185">Reference proteome</keyword>
<evidence type="ECO:0000313" key="2">
    <source>
        <dbReference type="EMBL" id="EYB80888.1"/>
    </source>
</evidence>
<proteinExistence type="predicted"/>
<gene>
    <name evidence="2" type="primary">Acey_s0397.g688</name>
    <name evidence="2" type="ORF">Y032_0397g688</name>
</gene>
<sequence length="111" mass="12948">MPWRPLYWMPPPPPPPVPCPVPYPPFVPAPFVDSHGAYGCPMPLQNCVLPVAMASPFASFPLRQRGMRNVPVTRIFRKKERMKWVFLLYYFYSVFILPFRFFPGLRMCLVS</sequence>
<keyword evidence="1" id="KW-0472">Membrane</keyword>
<protein>
    <submittedName>
        <fullName evidence="2">Uncharacterized protein</fullName>
    </submittedName>
</protein>
<evidence type="ECO:0000313" key="3">
    <source>
        <dbReference type="Proteomes" id="UP000024635"/>
    </source>
</evidence>
<keyword evidence="1" id="KW-0812">Transmembrane</keyword>
<accession>A0A016RRD3</accession>